<feature type="compositionally biased region" description="Basic and acidic residues" evidence="1">
    <location>
        <begin position="254"/>
        <end position="264"/>
    </location>
</feature>
<protein>
    <submittedName>
        <fullName evidence="2">Uncharacterized protein</fullName>
    </submittedName>
</protein>
<sequence length="264" mass="29403">YVSTSEQISLEEILKSAQLFQKQAKILISKHNLDMVINTDHTGCAYRGEIKRTLSRKEEKTVHVAPGCLNKLSHSYTAQYSFTVSGKLLPKVFLYVSTSEQISLEEILKSAQLFQKQAKILISKHNLDMVINTDHTGCAYRGEIKRTLSRKEEKTVHVAPGCLNKLSHSYTSQYSFTVSGVLGGTGRFMERRESPGAISRGVQLAAGPSGSFPSCRKTLHTSFHSLVEDLLDGSHVEGWVEPAQFSQRISSNQRSREGRSIDMP</sequence>
<reference evidence="2" key="2">
    <citation type="submission" date="2017-10" db="EMBL/GenBank/DDBJ databases">
        <title>Ladona fulva Genome sequencing and assembly.</title>
        <authorList>
            <person name="Murali S."/>
            <person name="Richards S."/>
            <person name="Bandaranaike D."/>
            <person name="Bellair M."/>
            <person name="Blankenburg K."/>
            <person name="Chao H."/>
            <person name="Dinh H."/>
            <person name="Doddapaneni H."/>
            <person name="Dugan-Rocha S."/>
            <person name="Elkadiri S."/>
            <person name="Gnanaolivu R."/>
            <person name="Hernandez B."/>
            <person name="Skinner E."/>
            <person name="Javaid M."/>
            <person name="Lee S."/>
            <person name="Li M."/>
            <person name="Ming W."/>
            <person name="Munidasa M."/>
            <person name="Muniz J."/>
            <person name="Nguyen L."/>
            <person name="Hughes D."/>
            <person name="Osuji N."/>
            <person name="Pu L.-L."/>
            <person name="Puazo M."/>
            <person name="Qu C."/>
            <person name="Quiroz J."/>
            <person name="Raj R."/>
            <person name="Weissenberger G."/>
            <person name="Xin Y."/>
            <person name="Zou X."/>
            <person name="Han Y."/>
            <person name="Worley K."/>
            <person name="Muzny D."/>
            <person name="Gibbs R."/>
        </authorList>
    </citation>
    <scope>NUCLEOTIDE SEQUENCE</scope>
    <source>
        <strain evidence="2">Sampled in the wild</strain>
    </source>
</reference>
<accession>A0A8K0P4C6</accession>
<organism evidence="2 3">
    <name type="scientific">Ladona fulva</name>
    <name type="common">Scarce chaser dragonfly</name>
    <name type="synonym">Libellula fulva</name>
    <dbReference type="NCBI Taxonomy" id="123851"/>
    <lineage>
        <taxon>Eukaryota</taxon>
        <taxon>Metazoa</taxon>
        <taxon>Ecdysozoa</taxon>
        <taxon>Arthropoda</taxon>
        <taxon>Hexapoda</taxon>
        <taxon>Insecta</taxon>
        <taxon>Pterygota</taxon>
        <taxon>Palaeoptera</taxon>
        <taxon>Odonata</taxon>
        <taxon>Epiprocta</taxon>
        <taxon>Anisoptera</taxon>
        <taxon>Libelluloidea</taxon>
        <taxon>Libellulidae</taxon>
        <taxon>Ladona</taxon>
    </lineage>
</organism>
<keyword evidence="3" id="KW-1185">Reference proteome</keyword>
<evidence type="ECO:0000313" key="2">
    <source>
        <dbReference type="EMBL" id="KAG8233271.1"/>
    </source>
</evidence>
<feature type="non-terminal residue" evidence="2">
    <location>
        <position position="1"/>
    </location>
</feature>
<dbReference type="Proteomes" id="UP000792457">
    <property type="component" value="Unassembled WGS sequence"/>
</dbReference>
<dbReference type="AlphaFoldDB" id="A0A8K0P4C6"/>
<feature type="non-terminal residue" evidence="2">
    <location>
        <position position="264"/>
    </location>
</feature>
<gene>
    <name evidence="2" type="ORF">J437_LFUL009981</name>
</gene>
<dbReference type="EMBL" id="KZ308700">
    <property type="protein sequence ID" value="KAG8233271.1"/>
    <property type="molecule type" value="Genomic_DNA"/>
</dbReference>
<proteinExistence type="predicted"/>
<name>A0A8K0P4C6_LADFU</name>
<reference evidence="2" key="1">
    <citation type="submission" date="2013-04" db="EMBL/GenBank/DDBJ databases">
        <authorList>
            <person name="Qu J."/>
            <person name="Murali S.C."/>
            <person name="Bandaranaike D."/>
            <person name="Bellair M."/>
            <person name="Blankenburg K."/>
            <person name="Chao H."/>
            <person name="Dinh H."/>
            <person name="Doddapaneni H."/>
            <person name="Downs B."/>
            <person name="Dugan-Rocha S."/>
            <person name="Elkadiri S."/>
            <person name="Gnanaolivu R.D."/>
            <person name="Hernandez B."/>
            <person name="Javaid M."/>
            <person name="Jayaseelan J.C."/>
            <person name="Lee S."/>
            <person name="Li M."/>
            <person name="Ming W."/>
            <person name="Munidasa M."/>
            <person name="Muniz J."/>
            <person name="Nguyen L."/>
            <person name="Ongeri F."/>
            <person name="Osuji N."/>
            <person name="Pu L.-L."/>
            <person name="Puazo M."/>
            <person name="Qu C."/>
            <person name="Quiroz J."/>
            <person name="Raj R."/>
            <person name="Weissenberger G."/>
            <person name="Xin Y."/>
            <person name="Zou X."/>
            <person name="Han Y."/>
            <person name="Richards S."/>
            <person name="Worley K."/>
            <person name="Muzny D."/>
            <person name="Gibbs R."/>
        </authorList>
    </citation>
    <scope>NUCLEOTIDE SEQUENCE</scope>
    <source>
        <strain evidence="2">Sampled in the wild</strain>
    </source>
</reference>
<dbReference type="OrthoDB" id="6747561at2759"/>
<evidence type="ECO:0000313" key="3">
    <source>
        <dbReference type="Proteomes" id="UP000792457"/>
    </source>
</evidence>
<comment type="caution">
    <text evidence="2">The sequence shown here is derived from an EMBL/GenBank/DDBJ whole genome shotgun (WGS) entry which is preliminary data.</text>
</comment>
<feature type="region of interest" description="Disordered" evidence="1">
    <location>
        <begin position="245"/>
        <end position="264"/>
    </location>
</feature>
<evidence type="ECO:0000256" key="1">
    <source>
        <dbReference type="SAM" id="MobiDB-lite"/>
    </source>
</evidence>